<sequence length="1525" mass="169703">MSQQTMYSGSRQPAPHSSSDRNGSLGSQSLRPPLQLTESNQNRAARFEDEKRRIIESCFNKRDPDGMQIESYITHVKISEDAAYPSSPPPPDSNPQNRKERVILVAVRRSGKVRVHKARENANGSFSIGKTWPLEDLSVILSYVALVPANRQQEMEKQWASNTGFTVTLGKPYFWNASTQKEKDFFIASLVKIYRKYTGGKTPQLTGFTAQEVNALTAAPASAQATPTPAQKSTFSPVIPSSDRATPSPQPSNHFQPPPIIPAVSAARPQSPYAPMHPPPSRDGNRVGSQDQGAFARNEYKPRPPSSGAVPPLSARSEWTMQSRESPRPQQPYGSLNVQNEDRTASLSSSIQPTPRPSLSPQPSQSSLRRNELAADQSSLMPNGLNVSKPAALDFSSRRLASTPNSDQYRNASGPDQLSSPRPSTAHSTTTTERRTPEPPTATPATSVELPLPERRQGTPASTPSADPIPVEPTGPPSQSNSTFVTPAGTPSALENIDPKGEKGYFDSKQTPQIPPLTQESQVQPPPEQPVMNESPGADKASPKITNEAMVAEPAETVPVPPKPEEEHRPGLGPMVKKRSGKDIANQFRRAALAAAATQAFQPRSGGAGARLKALQEKTSNEPDGITSVVPAPLTRGMSSDSQRDSATDSGAVVEKDRPSTPKPASETIPRVQLERQATTDSIQSTASPAKAIPAPTLDAPVDQAQSQPESPEKARSGSPQRKRRQRLEAEVEKHCLLLGIDPRVLDGRGADFNELLTEFGWEGRLSHHPKVEDLETDIRREIGRAQASGWLGHVEQQENKVQELSKAFDKAIAECEELDGLLTLYAHELDTLHDDIEYIEAQGQGLQVQTANQKLLQSELENLLTTLTISSQDLRALQSAPIDSLSGVQAIEQSLSLLYRALLTIDPEIRQNKLRQANASSTQRSGLGVYADTEIGQMRAVRQKKEEYREESLMFMNRYNQFMKAMFANARQRISEDNLPSNSSSSLISLNLKVNNASRQELWVYNPTMLFVREVNQYEWSLLIRNYEIVFKENYSDQFRDHAMMMRKSARKPSGEELEILFTHQEKEKSDESLTSTAARKLTVKRGRTVKTSALRRSIGGKQDGKPEAWETFDTVLQQQASAIAEEQNFIVQFFHLDSQSNTDFSEVIQSSAPEQRKLPNLQAKQLYDPDRDMAKIVQNTTEGIYSFWPMELQGLVEWVLKMDQLQGVGVLLSLEQCLNKYEETNQEFICRTVRTLHERLTGLFHKFVDEQVKAIEETKVKVKKRKGLISFMRVFPEFAAAIEDMLPPESPGHHDTMEIRFIVNDGYIKLLKAMWESLNFIAKDHPASAGGAAHSNAPSGGDPEDKEALNYHILLIENMNFFVEEVKTHHNVVLEEWSEKASHDQVMHLAQYTDAVIRRPLGKWLDFLESTEALMKATDSYATIANKPSHSRSSAKKILAAYDGKEMRKGIETLKKRVEKHFTDAEDLSSHAGSKVLIARVLEECNTRYSHAWDRMKLIIERVYESSLEIDWKKEDATAMFKR</sequence>
<keyword evidence="3" id="KW-0268">Exocytosis</keyword>
<dbReference type="Pfam" id="PF09763">
    <property type="entry name" value="Sec3_CC"/>
    <property type="match status" value="1"/>
</dbReference>
<dbReference type="PANTHER" id="PTHR16092">
    <property type="entry name" value="SEC3/SYNTAXIN-RELATED"/>
    <property type="match status" value="1"/>
</dbReference>
<dbReference type="HOGENOM" id="CLU_002075_1_0_1"/>
<dbReference type="GO" id="GO:0006893">
    <property type="term" value="P:Golgi to plasma membrane transport"/>
    <property type="evidence" value="ECO:0007669"/>
    <property type="project" value="TreeGrafter"/>
</dbReference>
<dbReference type="GO" id="GO:0006887">
    <property type="term" value="P:exocytosis"/>
    <property type="evidence" value="ECO:0007669"/>
    <property type="project" value="UniProtKB-KW"/>
</dbReference>
<dbReference type="CDD" id="cd13315">
    <property type="entry name" value="PH_Sec3"/>
    <property type="match status" value="1"/>
</dbReference>
<dbReference type="InterPro" id="IPR048628">
    <property type="entry name" value="Sec3_C"/>
</dbReference>
<evidence type="ECO:0000313" key="8">
    <source>
        <dbReference type="Proteomes" id="UP000054302"/>
    </source>
</evidence>
<dbReference type="InterPro" id="IPR028258">
    <property type="entry name" value="Sec3-PIP2_bind"/>
</dbReference>
<dbReference type="OMA" id="SFMRVFP"/>
<feature type="compositionally biased region" description="Polar residues" evidence="5">
    <location>
        <begin position="508"/>
        <end position="518"/>
    </location>
</feature>
<dbReference type="GO" id="GO:0000145">
    <property type="term" value="C:exocyst"/>
    <property type="evidence" value="ECO:0007669"/>
    <property type="project" value="InterPro"/>
</dbReference>
<keyword evidence="4" id="KW-0175">Coiled coil</keyword>
<feature type="compositionally biased region" description="Polar residues" evidence="5">
    <location>
        <begin position="399"/>
        <end position="418"/>
    </location>
</feature>
<dbReference type="SMART" id="SM01313">
    <property type="entry name" value="Sec3-PIP2_bind"/>
    <property type="match status" value="1"/>
</dbReference>
<feature type="compositionally biased region" description="Low complexity" evidence="5">
    <location>
        <begin position="548"/>
        <end position="558"/>
    </location>
</feature>
<dbReference type="Pfam" id="PF20654">
    <property type="entry name" value="Sec3_C-term"/>
    <property type="match status" value="1"/>
</dbReference>
<dbReference type="Proteomes" id="UP000054302">
    <property type="component" value="Unassembled WGS sequence"/>
</dbReference>
<feature type="compositionally biased region" description="Low complexity" evidence="5">
    <location>
        <begin position="419"/>
        <end position="431"/>
    </location>
</feature>
<evidence type="ECO:0000259" key="6">
    <source>
        <dbReference type="SMART" id="SM01313"/>
    </source>
</evidence>
<evidence type="ECO:0000256" key="3">
    <source>
        <dbReference type="ARBA" id="ARBA00022483"/>
    </source>
</evidence>
<feature type="compositionally biased region" description="Polar residues" evidence="5">
    <location>
        <begin position="332"/>
        <end position="351"/>
    </location>
</feature>
<comment type="similarity">
    <text evidence="1">Belongs to the SEC3 family.</text>
</comment>
<dbReference type="FunFam" id="2.30.29.90:FF:000003">
    <property type="entry name" value="Exocyst complex component Sec3"/>
    <property type="match status" value="1"/>
</dbReference>
<dbReference type="EMBL" id="KN847520">
    <property type="protein sequence ID" value="KIV97597.1"/>
    <property type="molecule type" value="Genomic_DNA"/>
</dbReference>
<feature type="compositionally biased region" description="Polar residues" evidence="5">
    <location>
        <begin position="676"/>
        <end position="688"/>
    </location>
</feature>
<reference evidence="7 8" key="1">
    <citation type="submission" date="2015-01" db="EMBL/GenBank/DDBJ databases">
        <title>The Genome Sequence of Exophiala mesophila CBS40295.</title>
        <authorList>
            <consortium name="The Broad Institute Genomics Platform"/>
            <person name="Cuomo C."/>
            <person name="de Hoog S."/>
            <person name="Gorbushina A."/>
            <person name="Stielow B."/>
            <person name="Teixiera M."/>
            <person name="Abouelleil A."/>
            <person name="Chapman S.B."/>
            <person name="Priest M."/>
            <person name="Young S.K."/>
            <person name="Wortman J."/>
            <person name="Nusbaum C."/>
            <person name="Birren B."/>
        </authorList>
    </citation>
    <scope>NUCLEOTIDE SEQUENCE [LARGE SCALE GENOMIC DNA]</scope>
    <source>
        <strain evidence="7 8">CBS 40295</strain>
    </source>
</reference>
<evidence type="ECO:0000256" key="2">
    <source>
        <dbReference type="ARBA" id="ARBA00022448"/>
    </source>
</evidence>
<feature type="compositionally biased region" description="Basic and acidic residues" evidence="5">
    <location>
        <begin position="497"/>
        <end position="506"/>
    </location>
</feature>
<dbReference type="VEuPathDB" id="FungiDB:PV10_01327"/>
<dbReference type="GO" id="GO:0005546">
    <property type="term" value="F:phosphatidylinositol-4,5-bisphosphate binding"/>
    <property type="evidence" value="ECO:0007669"/>
    <property type="project" value="TreeGrafter"/>
</dbReference>
<proteinExistence type="inferred from homology"/>
<keyword evidence="2" id="KW-0813">Transport</keyword>
<evidence type="ECO:0000313" key="7">
    <source>
        <dbReference type="EMBL" id="KIV97597.1"/>
    </source>
</evidence>
<name>A0A0D1ZSR6_EXOME</name>
<dbReference type="PANTHER" id="PTHR16092:SF14">
    <property type="entry name" value="EXOCYST COMPLEX COMPONENT 1 ISOFORM X1"/>
    <property type="match status" value="1"/>
</dbReference>
<feature type="compositionally biased region" description="Polar residues" evidence="5">
    <location>
        <begin position="1"/>
        <end position="43"/>
    </location>
</feature>
<dbReference type="InterPro" id="IPR019160">
    <property type="entry name" value="Sec3_CC"/>
</dbReference>
<evidence type="ECO:0000256" key="5">
    <source>
        <dbReference type="SAM" id="MobiDB-lite"/>
    </source>
</evidence>
<dbReference type="Gene3D" id="2.30.29.90">
    <property type="match status" value="1"/>
</dbReference>
<feature type="compositionally biased region" description="Low complexity" evidence="5">
    <location>
        <begin position="220"/>
        <end position="230"/>
    </location>
</feature>
<dbReference type="STRING" id="212818.A0A0D1ZSR6"/>
<gene>
    <name evidence="7" type="ORF">PV10_01327</name>
</gene>
<dbReference type="GeneID" id="27319172"/>
<organism evidence="7 8">
    <name type="scientific">Exophiala mesophila</name>
    <name type="common">Black yeast-like fungus</name>
    <dbReference type="NCBI Taxonomy" id="212818"/>
    <lineage>
        <taxon>Eukaryota</taxon>
        <taxon>Fungi</taxon>
        <taxon>Dikarya</taxon>
        <taxon>Ascomycota</taxon>
        <taxon>Pezizomycotina</taxon>
        <taxon>Eurotiomycetes</taxon>
        <taxon>Chaetothyriomycetidae</taxon>
        <taxon>Chaetothyriales</taxon>
        <taxon>Herpotrichiellaceae</taxon>
        <taxon>Exophiala</taxon>
    </lineage>
</organism>
<evidence type="ECO:0000256" key="1">
    <source>
        <dbReference type="ARBA" id="ARBA00006518"/>
    </source>
</evidence>
<feature type="domain" description="Exocyst complex component Sec3 PIP2-binding N-terminal" evidence="6">
    <location>
        <begin position="96"/>
        <end position="197"/>
    </location>
</feature>
<accession>A0A0D1ZSR6</accession>
<protein>
    <recommendedName>
        <fullName evidence="6">Exocyst complex component Sec3 PIP2-binding N-terminal domain-containing protein</fullName>
    </recommendedName>
</protein>
<feature type="compositionally biased region" description="Polar residues" evidence="5">
    <location>
        <begin position="243"/>
        <end position="255"/>
    </location>
</feature>
<feature type="region of interest" description="Disordered" evidence="5">
    <location>
        <begin position="598"/>
        <end position="728"/>
    </location>
</feature>
<evidence type="ECO:0000256" key="4">
    <source>
        <dbReference type="ARBA" id="ARBA00023054"/>
    </source>
</evidence>
<dbReference type="OrthoDB" id="27109at2759"/>
<keyword evidence="8" id="KW-1185">Reference proteome</keyword>
<feature type="region of interest" description="Disordered" evidence="5">
    <location>
        <begin position="220"/>
        <end position="579"/>
    </location>
</feature>
<feature type="region of interest" description="Disordered" evidence="5">
    <location>
        <begin position="1"/>
        <end position="52"/>
    </location>
</feature>
<dbReference type="RefSeq" id="XP_016229171.1">
    <property type="nucleotide sequence ID" value="XM_016365522.1"/>
</dbReference>
<dbReference type="Pfam" id="PF15277">
    <property type="entry name" value="Sec3-PIP2_bind"/>
    <property type="match status" value="1"/>
</dbReference>
<dbReference type="GO" id="GO:0005886">
    <property type="term" value="C:plasma membrane"/>
    <property type="evidence" value="ECO:0007669"/>
    <property type="project" value="TreeGrafter"/>
</dbReference>